<name>A0ACC0V9F8_9HYPO</name>
<keyword evidence="2" id="KW-1185">Reference proteome</keyword>
<proteinExistence type="predicted"/>
<evidence type="ECO:0000313" key="2">
    <source>
        <dbReference type="Proteomes" id="UP001163324"/>
    </source>
</evidence>
<reference evidence="1" key="1">
    <citation type="submission" date="2022-10" db="EMBL/GenBank/DDBJ databases">
        <title>Complete Genome of Trichothecium roseum strain YXFP-22015, a Plant Pathogen Isolated from Citrus.</title>
        <authorList>
            <person name="Wang Y."/>
            <person name="Zhu L."/>
        </authorList>
    </citation>
    <scope>NUCLEOTIDE SEQUENCE</scope>
    <source>
        <strain evidence="1">YXFP-22015</strain>
    </source>
</reference>
<gene>
    <name evidence="1" type="ORF">N3K66_002392</name>
</gene>
<dbReference type="Proteomes" id="UP001163324">
    <property type="component" value="Chromosome 2"/>
</dbReference>
<comment type="caution">
    <text evidence="1">The sequence shown here is derived from an EMBL/GenBank/DDBJ whole genome shotgun (WGS) entry which is preliminary data.</text>
</comment>
<sequence>MNKSHQQPVADADAAVQNITILTLNAWALKHISHHILPRVTAIAHNITALKPSIVCLQELFTQDAYSLLRRLTAQTHPYGKYFHSGPLGASGLVILSRWPIEEASLYPYALNGRPTAFWRGDWYVGKGVAWARVRFGSGERGVVDVFNTHTHSPYEANRPFDTYLVHRLSQFWQLSKLLRSAARGGSGLVVAAGDFNMLPLSMFHRIVTARSGSMRDAWRVLHPDSSLGPVWNPSERARGLDVPSAAYNLTVNGATSNTAGNTWRFDAARQKRIKRGDPCPVDDEDPDPRGQRLDYIFVSTGQQPRQPHHDASFGDTTREGWVVSNAEVAMTHRHPDLHVSLSDHFAVLVTLEYHRSVSPLPADADTAHHPSSSPEAQLAWSGEEDLPTHAYDDILEAIRAYAAREQAQRRWRAAHFFVGAAAWAACLVAVWFSPGNYVAFLLVLIGSLGLATGVVDGLLSLLFFASEIGAIREFEWEVRNAKALAAGDFDAMAKSDGINGAPDVGMKKMS</sequence>
<organism evidence="1 2">
    <name type="scientific">Trichothecium roseum</name>
    <dbReference type="NCBI Taxonomy" id="47278"/>
    <lineage>
        <taxon>Eukaryota</taxon>
        <taxon>Fungi</taxon>
        <taxon>Dikarya</taxon>
        <taxon>Ascomycota</taxon>
        <taxon>Pezizomycotina</taxon>
        <taxon>Sordariomycetes</taxon>
        <taxon>Hypocreomycetidae</taxon>
        <taxon>Hypocreales</taxon>
        <taxon>Hypocreales incertae sedis</taxon>
        <taxon>Trichothecium</taxon>
    </lineage>
</organism>
<accession>A0ACC0V9F8</accession>
<evidence type="ECO:0000313" key="1">
    <source>
        <dbReference type="EMBL" id="KAI9903040.1"/>
    </source>
</evidence>
<dbReference type="EMBL" id="CM047941">
    <property type="protein sequence ID" value="KAI9903040.1"/>
    <property type="molecule type" value="Genomic_DNA"/>
</dbReference>
<protein>
    <submittedName>
        <fullName evidence="1">Uncharacterized protein</fullName>
    </submittedName>
</protein>